<sequence length="460" mass="52281">MEKVAVDYFSELFTTTSPDGFSEILEGITGQITDTDNILLTKPATEEEVRSALFLMHPEKAPGPDGMTALFFQRSWPIIKMDILRFINDFLASGCFDKRLNMTNICLIPKTERPTRMTELRPISLCNVGYKIISKVLCERLKKVLSQLISETQSAFVPGRLISDNILIAQEMFHGLRTNKSCKGKFMAVKTDMSKAYDRVEWQFVEATMRKMGVIEDFNTALLAKQLWRLLDNPESLFAKVFKGRYYRNSSPLDPIRSYSPSYGWQSMISARPLVHKGLIKKLVQDLLSQYGMIHGFLTLAREIARITGITIATGYRKDTCGWLFTKSGRYTVKSGYRVLQELADEDVIPVFGPDVRRLQAQSWKVKCTTKLQHFIWQIISGCLSVFWSILEHMGHEEHGGTWHMEAAQLDTQRKKGEAILKTSSTVHSTNRSSSSTRPAKLQLDRAGSQSQTRKMLLPP</sequence>
<dbReference type="SUPFAM" id="SSF56672">
    <property type="entry name" value="DNA/RNA polymerases"/>
    <property type="match status" value="1"/>
</dbReference>
<gene>
    <name evidence="3" type="ORF">MERR_LOCUS29079</name>
</gene>
<dbReference type="Pfam" id="PF00078">
    <property type="entry name" value="RVT_1"/>
    <property type="match status" value="1"/>
</dbReference>
<comment type="caution">
    <text evidence="3">The sequence shown here is derived from an EMBL/GenBank/DDBJ whole genome shotgun (WGS) entry which is preliminary data.</text>
</comment>
<dbReference type="Proteomes" id="UP000467841">
    <property type="component" value="Unassembled WGS sequence"/>
</dbReference>
<keyword evidence="4" id="KW-1185">Reference proteome</keyword>
<evidence type="ECO:0000256" key="1">
    <source>
        <dbReference type="SAM" id="MobiDB-lite"/>
    </source>
</evidence>
<dbReference type="CDD" id="cd01650">
    <property type="entry name" value="RT_nLTR_like"/>
    <property type="match status" value="1"/>
</dbReference>
<proteinExistence type="predicted"/>
<evidence type="ECO:0000259" key="2">
    <source>
        <dbReference type="Pfam" id="PF00078"/>
    </source>
</evidence>
<feature type="compositionally biased region" description="Low complexity" evidence="1">
    <location>
        <begin position="423"/>
        <end position="437"/>
    </location>
</feature>
<protein>
    <recommendedName>
        <fullName evidence="2">Reverse transcriptase domain-containing protein</fullName>
    </recommendedName>
</protein>
<dbReference type="EMBL" id="CACVBM020001254">
    <property type="protein sequence ID" value="CAA7041844.1"/>
    <property type="molecule type" value="Genomic_DNA"/>
</dbReference>
<dbReference type="OrthoDB" id="1937198at2759"/>
<dbReference type="InterPro" id="IPR000477">
    <property type="entry name" value="RT_dom"/>
</dbReference>
<accession>A0A6D2JL87</accession>
<organism evidence="3 4">
    <name type="scientific">Microthlaspi erraticum</name>
    <dbReference type="NCBI Taxonomy" id="1685480"/>
    <lineage>
        <taxon>Eukaryota</taxon>
        <taxon>Viridiplantae</taxon>
        <taxon>Streptophyta</taxon>
        <taxon>Embryophyta</taxon>
        <taxon>Tracheophyta</taxon>
        <taxon>Spermatophyta</taxon>
        <taxon>Magnoliopsida</taxon>
        <taxon>eudicotyledons</taxon>
        <taxon>Gunneridae</taxon>
        <taxon>Pentapetalae</taxon>
        <taxon>rosids</taxon>
        <taxon>malvids</taxon>
        <taxon>Brassicales</taxon>
        <taxon>Brassicaceae</taxon>
        <taxon>Coluteocarpeae</taxon>
        <taxon>Microthlaspi</taxon>
    </lineage>
</organism>
<dbReference type="PANTHER" id="PTHR46890">
    <property type="entry name" value="NON-LTR RETROLELEMENT REVERSE TRANSCRIPTASE-LIKE PROTEIN-RELATED"/>
    <property type="match status" value="1"/>
</dbReference>
<reference evidence="3" key="1">
    <citation type="submission" date="2020-01" db="EMBL/GenBank/DDBJ databases">
        <authorList>
            <person name="Mishra B."/>
        </authorList>
    </citation>
    <scope>NUCLEOTIDE SEQUENCE [LARGE SCALE GENOMIC DNA]</scope>
</reference>
<evidence type="ECO:0000313" key="4">
    <source>
        <dbReference type="Proteomes" id="UP000467841"/>
    </source>
</evidence>
<evidence type="ECO:0000313" key="3">
    <source>
        <dbReference type="EMBL" id="CAA7041844.1"/>
    </source>
</evidence>
<dbReference type="InterPro" id="IPR043502">
    <property type="entry name" value="DNA/RNA_pol_sf"/>
</dbReference>
<feature type="domain" description="Reverse transcriptase" evidence="2">
    <location>
        <begin position="108"/>
        <end position="217"/>
    </location>
</feature>
<dbReference type="InterPro" id="IPR052343">
    <property type="entry name" value="Retrotransposon-Effector_Assoc"/>
</dbReference>
<name>A0A6D2JL87_9BRAS</name>
<dbReference type="PANTHER" id="PTHR46890:SF48">
    <property type="entry name" value="RNA-DIRECTED DNA POLYMERASE"/>
    <property type="match status" value="1"/>
</dbReference>
<feature type="region of interest" description="Disordered" evidence="1">
    <location>
        <begin position="423"/>
        <end position="460"/>
    </location>
</feature>
<dbReference type="AlphaFoldDB" id="A0A6D2JL87"/>